<keyword evidence="7" id="KW-1035">Host cytoplasm</keyword>
<evidence type="ECO:0000256" key="6">
    <source>
        <dbReference type="ARBA" id="ARBA00022844"/>
    </source>
</evidence>
<organism evidence="8 9">
    <name type="scientific">Macropodid alphaherpesvirus 2</name>
    <dbReference type="NCBI Taxonomy" id="83440"/>
    <lineage>
        <taxon>Viruses</taxon>
        <taxon>Duplodnaviria</taxon>
        <taxon>Heunggongvirae</taxon>
        <taxon>Peploviricota</taxon>
        <taxon>Herviviricetes</taxon>
        <taxon>Herpesvirales</taxon>
        <taxon>Orthoherpesviridae</taxon>
        <taxon>Alphaherpesvirinae</taxon>
        <taxon>Simplexvirus</taxon>
        <taxon>Simplexvirus macropodidalpha2</taxon>
    </lineage>
</organism>
<sequence>MEIIYSSTRTHNNVTFYLTEGEHRAFFVCGGCVYSFNRPQHNRPSELIKFGLVVRGTRPRDLTIANYIRSETRRTLKTLDSVKEDAVFLDRVCFLNPTISSEADIINCAIVDVKDGCLIEYLTTQTEEQNIRIVGVHVREQDNILEIRNPPLITDSTNTITYTPTSYAFELAHIRLKQLSPTLASLTNGLFESIPRPMLPEPELPRRTEILITGTQMASPIQGDSGKPRGRQRTAFSEFVQVKHIDRIGTQKYSRPTATGKIPCPSFSELWLVFCEGDNAILTTPTAYLTPTEECVRNLLAKQSALLFGTPDSPRAFLGNNLPLVVKGDNKIPISPLQKMAAYYYLIQRVHRGQIFPLLVKLVTRYVEAHKISLPPICEHLLGDVLNSLFRDALLSGLLAEQLIRGKDWTHAAFALGHDIKQDSTALLQCARTLTASRLRLIPPSIQPQHIHILGALLNALYTGLNRMSAITYVARLTGETSLVFLAATLNRVSALDPVVVRSDTGIRAVNYLAALLSSQIATLTRTPPTQIKKT</sequence>
<evidence type="ECO:0000313" key="9">
    <source>
        <dbReference type="Proteomes" id="UP000828583"/>
    </source>
</evidence>
<protein>
    <submittedName>
        <fullName evidence="8">Tegument protein</fullName>
    </submittedName>
</protein>
<evidence type="ECO:0000256" key="7">
    <source>
        <dbReference type="ARBA" id="ARBA00023200"/>
    </source>
</evidence>
<reference evidence="8 9" key="1">
    <citation type="submission" date="2020-08" db="EMBL/GenBank/DDBJ databases">
        <title>Genome sequences of two marsupial simplex viruses; Macropodid alphaherpesvirus 2 and 4.</title>
        <authorList>
            <person name="Vaz P.K."/>
            <person name="Mahony T."/>
            <person name="Hartley C.A."/>
            <person name="Motha J."/>
            <person name="Devlin J.M."/>
        </authorList>
    </citation>
    <scope>NUCLEOTIDE SEQUENCE [LARGE SCALE GENOMIC DNA]</scope>
    <source>
        <strain evidence="8 9">V3077/08</strain>
    </source>
</reference>
<evidence type="ECO:0000256" key="1">
    <source>
        <dbReference type="ARBA" id="ARBA00004147"/>
    </source>
</evidence>
<dbReference type="Pfam" id="PF03252">
    <property type="entry name" value="Herpes_UL21"/>
    <property type="match status" value="1"/>
</dbReference>
<dbReference type="KEGG" id="vg:80537060"/>
<evidence type="ECO:0000256" key="5">
    <source>
        <dbReference type="ARBA" id="ARBA00022580"/>
    </source>
</evidence>
<dbReference type="GO" id="GO:0042025">
    <property type="term" value="C:host cell nucleus"/>
    <property type="evidence" value="ECO:0007669"/>
    <property type="project" value="UniProtKB-SubCell"/>
</dbReference>
<comment type="subcellular location">
    <subcellularLocation>
        <location evidence="2">Host cytoplasm</location>
    </subcellularLocation>
    <subcellularLocation>
        <location evidence="1">Host nucleus</location>
    </subcellularLocation>
    <subcellularLocation>
        <location evidence="3">Virion tegument</location>
    </subcellularLocation>
</comment>
<dbReference type="EMBL" id="MT900475">
    <property type="protein sequence ID" value="QOD40212.1"/>
    <property type="molecule type" value="Genomic_DNA"/>
</dbReference>
<dbReference type="GeneID" id="80537060"/>
<gene>
    <name evidence="8" type="primary">UL21</name>
</gene>
<dbReference type="RefSeq" id="YP_010798843.1">
    <property type="nucleotide sequence ID" value="NC_076513.1"/>
</dbReference>
<keyword evidence="6" id="KW-0946">Virion</keyword>
<keyword evidence="9" id="KW-1185">Reference proteome</keyword>
<keyword evidence="4" id="KW-1048">Host nucleus</keyword>
<evidence type="ECO:0000313" key="8">
    <source>
        <dbReference type="EMBL" id="QOD40212.1"/>
    </source>
</evidence>
<keyword evidence="5" id="KW-0920">Virion tegument</keyword>
<dbReference type="InterPro" id="IPR004936">
    <property type="entry name" value="Herpes_UL21"/>
</dbReference>
<dbReference type="GO" id="GO:0019033">
    <property type="term" value="C:viral tegument"/>
    <property type="evidence" value="ECO:0007669"/>
    <property type="project" value="UniProtKB-SubCell"/>
</dbReference>
<dbReference type="Proteomes" id="UP000828583">
    <property type="component" value="Segment"/>
</dbReference>
<name>A0AAE7SYD1_9ALPH</name>
<dbReference type="GO" id="GO:0030430">
    <property type="term" value="C:host cell cytoplasm"/>
    <property type="evidence" value="ECO:0007669"/>
    <property type="project" value="UniProtKB-SubCell"/>
</dbReference>
<evidence type="ECO:0000256" key="3">
    <source>
        <dbReference type="ARBA" id="ARBA00004535"/>
    </source>
</evidence>
<evidence type="ECO:0000256" key="2">
    <source>
        <dbReference type="ARBA" id="ARBA00004192"/>
    </source>
</evidence>
<evidence type="ECO:0000256" key="4">
    <source>
        <dbReference type="ARBA" id="ARBA00022562"/>
    </source>
</evidence>
<accession>A0AAE7SYD1</accession>
<proteinExistence type="predicted"/>